<proteinExistence type="predicted"/>
<dbReference type="AlphaFoldDB" id="A0A4R6RDL5"/>
<sequence length="57" mass="6220">MTAYLLWGGIAAMVPATLVVISIVYGLRALRRARAARVEVALLEQGALANRKMSIRH</sequence>
<evidence type="ECO:0000313" key="2">
    <source>
        <dbReference type="EMBL" id="TDP83786.1"/>
    </source>
</evidence>
<organism evidence="2 3">
    <name type="scientific">Aquabacterium commune</name>
    <dbReference type="NCBI Taxonomy" id="70586"/>
    <lineage>
        <taxon>Bacteria</taxon>
        <taxon>Pseudomonadati</taxon>
        <taxon>Pseudomonadota</taxon>
        <taxon>Betaproteobacteria</taxon>
        <taxon>Burkholderiales</taxon>
        <taxon>Aquabacterium</taxon>
    </lineage>
</organism>
<protein>
    <recommendedName>
        <fullName evidence="4">Heme exporter protein D</fullName>
    </recommendedName>
</protein>
<keyword evidence="3" id="KW-1185">Reference proteome</keyword>
<dbReference type="Proteomes" id="UP000294593">
    <property type="component" value="Unassembled WGS sequence"/>
</dbReference>
<keyword evidence="1" id="KW-1133">Transmembrane helix</keyword>
<feature type="transmembrane region" description="Helical" evidence="1">
    <location>
        <begin position="6"/>
        <end position="27"/>
    </location>
</feature>
<evidence type="ECO:0000313" key="3">
    <source>
        <dbReference type="Proteomes" id="UP000294593"/>
    </source>
</evidence>
<reference evidence="2 3" key="1">
    <citation type="submission" date="2019-03" db="EMBL/GenBank/DDBJ databases">
        <title>Genomic Encyclopedia of Type Strains, Phase IV (KMG-IV): sequencing the most valuable type-strain genomes for metagenomic binning, comparative biology and taxonomic classification.</title>
        <authorList>
            <person name="Goeker M."/>
        </authorList>
    </citation>
    <scope>NUCLEOTIDE SEQUENCE [LARGE SCALE GENOMIC DNA]</scope>
    <source>
        <strain evidence="2 3">DSM 11901</strain>
    </source>
</reference>
<keyword evidence="1" id="KW-0812">Transmembrane</keyword>
<evidence type="ECO:0008006" key="4">
    <source>
        <dbReference type="Google" id="ProtNLM"/>
    </source>
</evidence>
<evidence type="ECO:0000256" key="1">
    <source>
        <dbReference type="SAM" id="Phobius"/>
    </source>
</evidence>
<gene>
    <name evidence="2" type="ORF">EV672_104167</name>
</gene>
<dbReference type="RefSeq" id="WP_166643514.1">
    <property type="nucleotide sequence ID" value="NZ_SNXW01000004.1"/>
</dbReference>
<name>A0A4R6RDL5_9BURK</name>
<dbReference type="EMBL" id="SNXW01000004">
    <property type="protein sequence ID" value="TDP83786.1"/>
    <property type="molecule type" value="Genomic_DNA"/>
</dbReference>
<accession>A0A4R6RDL5</accession>
<keyword evidence="1" id="KW-0472">Membrane</keyword>
<comment type="caution">
    <text evidence="2">The sequence shown here is derived from an EMBL/GenBank/DDBJ whole genome shotgun (WGS) entry which is preliminary data.</text>
</comment>